<feature type="site" description="Contributes to redox potential value" evidence="9">
    <location>
        <position position="30"/>
    </location>
</feature>
<feature type="active site" description="Nucleophile" evidence="9">
    <location>
        <position position="32"/>
    </location>
</feature>
<organism evidence="12 13">
    <name type="scientific">Intestinimonas butyriciproducens</name>
    <dbReference type="NCBI Taxonomy" id="1297617"/>
    <lineage>
        <taxon>Bacteria</taxon>
        <taxon>Bacillati</taxon>
        <taxon>Bacillota</taxon>
        <taxon>Clostridia</taxon>
        <taxon>Eubacteriales</taxon>
        <taxon>Intestinimonas</taxon>
    </lineage>
</organism>
<accession>A0A0S2W344</accession>
<dbReference type="PIRSF" id="PIRSF000077">
    <property type="entry name" value="Thioredoxin"/>
    <property type="match status" value="1"/>
</dbReference>
<dbReference type="InterPro" id="IPR013766">
    <property type="entry name" value="Thioredoxin_domain"/>
</dbReference>
<keyword evidence="4" id="KW-0249">Electron transport</keyword>
<dbReference type="NCBIfam" id="TIGR01068">
    <property type="entry name" value="thioredoxin"/>
    <property type="match status" value="1"/>
</dbReference>
<comment type="similarity">
    <text evidence="1 8">Belongs to the thioredoxin family.</text>
</comment>
<reference evidence="13" key="2">
    <citation type="submission" date="2015-04" db="EMBL/GenBank/DDBJ databases">
        <title>A butyrogenic pathway from the amino acid lysine in a human gut commensal.</title>
        <authorList>
            <person name="de Vos W.M."/>
            <person name="Bui N.T.P."/>
            <person name="Plugge C.M."/>
            <person name="Ritari J."/>
        </authorList>
    </citation>
    <scope>NUCLEOTIDE SEQUENCE [LARGE SCALE GENOMIC DNA]</scope>
    <source>
        <strain evidence="13">AF211</strain>
    </source>
</reference>
<evidence type="ECO:0000256" key="2">
    <source>
        <dbReference type="ARBA" id="ARBA00020570"/>
    </source>
</evidence>
<evidence type="ECO:0000256" key="3">
    <source>
        <dbReference type="ARBA" id="ARBA00022448"/>
    </source>
</evidence>
<feature type="domain" description="Thioredoxin" evidence="11">
    <location>
        <begin position="1"/>
        <end position="105"/>
    </location>
</feature>
<feature type="site" description="Deprotonates C-terminal active site Cys" evidence="9">
    <location>
        <position position="23"/>
    </location>
</feature>
<dbReference type="GO" id="GO:0015035">
    <property type="term" value="F:protein-disulfide reductase activity"/>
    <property type="evidence" value="ECO:0007669"/>
    <property type="project" value="UniProtKB-UniRule"/>
</dbReference>
<feature type="disulfide bond" description="Redox-active" evidence="10">
    <location>
        <begin position="29"/>
        <end position="32"/>
    </location>
</feature>
<dbReference type="PRINTS" id="PR00421">
    <property type="entry name" value="THIOREDOXIN"/>
</dbReference>
<proteinExistence type="inferred from homology"/>
<dbReference type="PROSITE" id="PS51352">
    <property type="entry name" value="THIOREDOXIN_2"/>
    <property type="match status" value="1"/>
</dbReference>
<dbReference type="InterPro" id="IPR017937">
    <property type="entry name" value="Thioredoxin_CS"/>
</dbReference>
<dbReference type="InterPro" id="IPR036249">
    <property type="entry name" value="Thioredoxin-like_sf"/>
</dbReference>
<dbReference type="Proteomes" id="UP000064844">
    <property type="component" value="Chromosome"/>
</dbReference>
<dbReference type="FunFam" id="3.40.30.10:FF:000001">
    <property type="entry name" value="Thioredoxin"/>
    <property type="match status" value="1"/>
</dbReference>
<keyword evidence="3" id="KW-0813">Transport</keyword>
<dbReference type="CDD" id="cd02947">
    <property type="entry name" value="TRX_family"/>
    <property type="match status" value="1"/>
</dbReference>
<dbReference type="GO" id="GO:0005829">
    <property type="term" value="C:cytosol"/>
    <property type="evidence" value="ECO:0007669"/>
    <property type="project" value="TreeGrafter"/>
</dbReference>
<gene>
    <name evidence="12" type="ORF">IB211_01257c</name>
</gene>
<keyword evidence="13" id="KW-1185">Reference proteome</keyword>
<evidence type="ECO:0000256" key="5">
    <source>
        <dbReference type="ARBA" id="ARBA00023157"/>
    </source>
</evidence>
<dbReference type="AlphaFoldDB" id="A0A0S2W344"/>
<dbReference type="STRING" id="1297617.IB211_01257c"/>
<evidence type="ECO:0000259" key="11">
    <source>
        <dbReference type="PROSITE" id="PS51352"/>
    </source>
</evidence>
<evidence type="ECO:0000256" key="1">
    <source>
        <dbReference type="ARBA" id="ARBA00008987"/>
    </source>
</evidence>
<dbReference type="PANTHER" id="PTHR45663:SF11">
    <property type="entry name" value="GEO12009P1"/>
    <property type="match status" value="1"/>
</dbReference>
<evidence type="ECO:0000256" key="9">
    <source>
        <dbReference type="PIRSR" id="PIRSR000077-1"/>
    </source>
</evidence>
<evidence type="ECO:0000256" key="6">
    <source>
        <dbReference type="ARBA" id="ARBA00023284"/>
    </source>
</evidence>
<reference evidence="12 13" key="1">
    <citation type="journal article" date="2015" name="Nat. Commun.">
        <title>Production of butyrate from lysine and the Amadori product fructoselysine by a human gut commensal.</title>
        <authorList>
            <person name="Bui T.P."/>
            <person name="Ritari J."/>
            <person name="Boeren S."/>
            <person name="de Waard P."/>
            <person name="Plugge C.M."/>
            <person name="de Vos W.M."/>
        </authorList>
    </citation>
    <scope>NUCLEOTIDE SEQUENCE [LARGE SCALE GENOMIC DNA]</scope>
    <source>
        <strain evidence="12 13">AF211</strain>
    </source>
</reference>
<dbReference type="PATRIC" id="fig|1297617.4.peg.1284"/>
<evidence type="ECO:0000256" key="4">
    <source>
        <dbReference type="ARBA" id="ARBA00022982"/>
    </source>
</evidence>
<dbReference type="PROSITE" id="PS00194">
    <property type="entry name" value="THIOREDOXIN_1"/>
    <property type="match status" value="1"/>
</dbReference>
<evidence type="ECO:0000313" key="13">
    <source>
        <dbReference type="Proteomes" id="UP000064844"/>
    </source>
</evidence>
<protein>
    <recommendedName>
        <fullName evidence="2 7">Thioredoxin</fullName>
    </recommendedName>
</protein>
<evidence type="ECO:0000256" key="8">
    <source>
        <dbReference type="PIRNR" id="PIRNR000077"/>
    </source>
</evidence>
<feature type="site" description="Contributes to redox potential value" evidence="9">
    <location>
        <position position="31"/>
    </location>
</feature>
<evidence type="ECO:0000256" key="7">
    <source>
        <dbReference type="NCBIfam" id="TIGR01068"/>
    </source>
</evidence>
<dbReference type="InterPro" id="IPR005746">
    <property type="entry name" value="Thioredoxin"/>
</dbReference>
<dbReference type="Gene3D" id="3.40.30.10">
    <property type="entry name" value="Glutaredoxin"/>
    <property type="match status" value="1"/>
</dbReference>
<dbReference type="EMBL" id="CP011307">
    <property type="protein sequence ID" value="ALP93650.1"/>
    <property type="molecule type" value="Genomic_DNA"/>
</dbReference>
<dbReference type="KEGG" id="ibu:IB211_01257c"/>
<dbReference type="PANTHER" id="PTHR45663">
    <property type="entry name" value="GEO12009P1"/>
    <property type="match status" value="1"/>
</dbReference>
<keyword evidence="5 10" id="KW-1015">Disulfide bond</keyword>
<keyword evidence="6 10" id="KW-0676">Redox-active center</keyword>
<dbReference type="Pfam" id="PF00085">
    <property type="entry name" value="Thioredoxin"/>
    <property type="match status" value="1"/>
</dbReference>
<dbReference type="SUPFAM" id="SSF52833">
    <property type="entry name" value="Thioredoxin-like"/>
    <property type="match status" value="1"/>
</dbReference>
<feature type="active site" description="Nucleophile" evidence="9">
    <location>
        <position position="29"/>
    </location>
</feature>
<sequence length="106" mass="11835">MLTITTNSFENDVLHADKPVLVDFWAQWCPYCRRIAPAFDKVGEQYADTLITGKINYDEEPQLIQRFGIDTIPTLMLFKNGKAIGSIVAPASKAAIEAFIKEALSQ</sequence>
<evidence type="ECO:0000256" key="10">
    <source>
        <dbReference type="PIRSR" id="PIRSR000077-4"/>
    </source>
</evidence>
<dbReference type="RefSeq" id="WP_058117475.1">
    <property type="nucleotide sequence ID" value="NZ_CP011307.1"/>
</dbReference>
<evidence type="ECO:0000313" key="12">
    <source>
        <dbReference type="EMBL" id="ALP93650.1"/>
    </source>
</evidence>
<dbReference type="GO" id="GO:0045454">
    <property type="term" value="P:cell redox homeostasis"/>
    <property type="evidence" value="ECO:0007669"/>
    <property type="project" value="TreeGrafter"/>
</dbReference>
<name>A0A0S2W344_9FIRM</name>